<evidence type="ECO:0000313" key="3">
    <source>
        <dbReference type="EMBL" id="SVC10963.1"/>
    </source>
</evidence>
<dbReference type="Pfam" id="PF13431">
    <property type="entry name" value="TPR_17"/>
    <property type="match status" value="1"/>
</dbReference>
<evidence type="ECO:0000256" key="2">
    <source>
        <dbReference type="ARBA" id="ARBA00022803"/>
    </source>
</evidence>
<dbReference type="InterPro" id="IPR019734">
    <property type="entry name" value="TPR_rpt"/>
</dbReference>
<dbReference type="InterPro" id="IPR051685">
    <property type="entry name" value="Ycf3/AcsC/BcsC/TPR_MFPF"/>
</dbReference>
<dbReference type="SMART" id="SM00028">
    <property type="entry name" value="TPR"/>
    <property type="match status" value="3"/>
</dbReference>
<keyword evidence="2" id="KW-0802">TPR repeat</keyword>
<reference evidence="3" key="1">
    <citation type="submission" date="2018-05" db="EMBL/GenBank/DDBJ databases">
        <authorList>
            <person name="Lanie J.A."/>
            <person name="Ng W.-L."/>
            <person name="Kazmierczak K.M."/>
            <person name="Andrzejewski T.M."/>
            <person name="Davidsen T.M."/>
            <person name="Wayne K.J."/>
            <person name="Tettelin H."/>
            <person name="Glass J.I."/>
            <person name="Rusch D."/>
            <person name="Podicherti R."/>
            <person name="Tsui H.-C.T."/>
            <person name="Winkler M.E."/>
        </authorList>
    </citation>
    <scope>NUCLEOTIDE SEQUENCE</scope>
</reference>
<dbReference type="AlphaFoldDB" id="A0A382JIH3"/>
<dbReference type="SUPFAM" id="SSF48452">
    <property type="entry name" value="TPR-like"/>
    <property type="match status" value="1"/>
</dbReference>
<proteinExistence type="predicted"/>
<dbReference type="Pfam" id="PF13174">
    <property type="entry name" value="TPR_6"/>
    <property type="match status" value="1"/>
</dbReference>
<sequence>MLVRTLIVFLLFSCSLKADQNDARLEDLFKILSKTESDVQINEVTSSIWDIWHETNDPSIEADFYRGLESMRTGDLLMAVAFFTRVIDKNPNFAEGWNKRATVYYMLGKFDASMMDIHETLKLEPRHFGAMDGMGLIFIHLEQFDKAIDIYDQMLKIFPNNSSTKQKKEMLINRSSESA</sequence>
<dbReference type="EMBL" id="UINC01074096">
    <property type="protein sequence ID" value="SVC10963.1"/>
    <property type="molecule type" value="Genomic_DNA"/>
</dbReference>
<dbReference type="PANTHER" id="PTHR44943:SF4">
    <property type="entry name" value="TPR REPEAT-CONTAINING PROTEIN MJ0798"/>
    <property type="match status" value="1"/>
</dbReference>
<dbReference type="InterPro" id="IPR011990">
    <property type="entry name" value="TPR-like_helical_dom_sf"/>
</dbReference>
<name>A0A382JIH3_9ZZZZ</name>
<evidence type="ECO:0000256" key="1">
    <source>
        <dbReference type="ARBA" id="ARBA00022737"/>
    </source>
</evidence>
<keyword evidence="1" id="KW-0677">Repeat</keyword>
<accession>A0A382JIH3</accession>
<organism evidence="3">
    <name type="scientific">marine metagenome</name>
    <dbReference type="NCBI Taxonomy" id="408172"/>
    <lineage>
        <taxon>unclassified sequences</taxon>
        <taxon>metagenomes</taxon>
        <taxon>ecological metagenomes</taxon>
    </lineage>
</organism>
<protein>
    <submittedName>
        <fullName evidence="3">Uncharacterized protein</fullName>
    </submittedName>
</protein>
<dbReference type="PROSITE" id="PS50005">
    <property type="entry name" value="TPR"/>
    <property type="match status" value="2"/>
</dbReference>
<dbReference type="Gene3D" id="1.25.40.10">
    <property type="entry name" value="Tetratricopeptide repeat domain"/>
    <property type="match status" value="1"/>
</dbReference>
<dbReference type="PANTHER" id="PTHR44943">
    <property type="entry name" value="CELLULOSE SYNTHASE OPERON PROTEIN C"/>
    <property type="match status" value="1"/>
</dbReference>
<gene>
    <name evidence="3" type="ORF">METZ01_LOCUS263817</name>
</gene>